<sequence length="145" mass="16338">MTIEIREVQQTDYKDLVELMSELGYPTTLEELTKRMELLRKNVDYEALVVVKNNQVIGFAGLCKALAFEFTGIYVRIIAFVVSSKQRKQGIGTMLLKACEEWAIQQGAVAMTLNSGNRDERQTAHIFYTSNGYVGKSTGFSKDII</sequence>
<dbReference type="InterPro" id="IPR016181">
    <property type="entry name" value="Acyl_CoA_acyltransferase"/>
</dbReference>
<dbReference type="RefSeq" id="WP_283733684.1">
    <property type="nucleotide sequence ID" value="NZ_CP125968.1"/>
</dbReference>
<comment type="caution">
    <text evidence="4">The sequence shown here is derived from an EMBL/GenBank/DDBJ whole genome shotgun (WGS) entry which is preliminary data.</text>
</comment>
<dbReference type="AlphaFoldDB" id="A0AAW9A757"/>
<dbReference type="GO" id="GO:0016747">
    <property type="term" value="F:acyltransferase activity, transferring groups other than amino-acyl groups"/>
    <property type="evidence" value="ECO:0007669"/>
    <property type="project" value="InterPro"/>
</dbReference>
<organism evidence="4 5">
    <name type="scientific">Sporosarcina thermotolerans</name>
    <dbReference type="NCBI Taxonomy" id="633404"/>
    <lineage>
        <taxon>Bacteria</taxon>
        <taxon>Bacillati</taxon>
        <taxon>Bacillota</taxon>
        <taxon>Bacilli</taxon>
        <taxon>Bacillales</taxon>
        <taxon>Caryophanaceae</taxon>
        <taxon>Sporosarcina</taxon>
    </lineage>
</organism>
<dbReference type="SUPFAM" id="SSF55729">
    <property type="entry name" value="Acyl-CoA N-acyltransferases (Nat)"/>
    <property type="match status" value="1"/>
</dbReference>
<evidence type="ECO:0000256" key="2">
    <source>
        <dbReference type="ARBA" id="ARBA00023315"/>
    </source>
</evidence>
<dbReference type="InterPro" id="IPR050832">
    <property type="entry name" value="Bact_Acetyltransf"/>
</dbReference>
<dbReference type="Pfam" id="PF00583">
    <property type="entry name" value="Acetyltransf_1"/>
    <property type="match status" value="1"/>
</dbReference>
<accession>A0AAW9A757</accession>
<feature type="domain" description="N-acetyltransferase" evidence="3">
    <location>
        <begin position="3"/>
        <end position="145"/>
    </location>
</feature>
<dbReference type="PANTHER" id="PTHR43877">
    <property type="entry name" value="AMINOALKYLPHOSPHONATE N-ACETYLTRANSFERASE-RELATED-RELATED"/>
    <property type="match status" value="1"/>
</dbReference>
<evidence type="ECO:0000313" key="5">
    <source>
        <dbReference type="Proteomes" id="UP001271648"/>
    </source>
</evidence>
<proteinExistence type="predicted"/>
<keyword evidence="2" id="KW-0012">Acyltransferase</keyword>
<name>A0AAW9A757_9BACL</name>
<evidence type="ECO:0000256" key="1">
    <source>
        <dbReference type="ARBA" id="ARBA00022679"/>
    </source>
</evidence>
<dbReference type="Gene3D" id="3.40.630.30">
    <property type="match status" value="1"/>
</dbReference>
<protein>
    <submittedName>
        <fullName evidence="4">GNAT family N-acetyltransferase</fullName>
    </submittedName>
</protein>
<evidence type="ECO:0000313" key="4">
    <source>
        <dbReference type="EMBL" id="MDW0116804.1"/>
    </source>
</evidence>
<gene>
    <name evidence="4" type="ORF">QTL97_07660</name>
</gene>
<dbReference type="EMBL" id="JAUBDJ010000003">
    <property type="protein sequence ID" value="MDW0116804.1"/>
    <property type="molecule type" value="Genomic_DNA"/>
</dbReference>
<keyword evidence="1" id="KW-0808">Transferase</keyword>
<dbReference type="Proteomes" id="UP001271648">
    <property type="component" value="Unassembled WGS sequence"/>
</dbReference>
<dbReference type="CDD" id="cd04301">
    <property type="entry name" value="NAT_SF"/>
    <property type="match status" value="1"/>
</dbReference>
<keyword evidence="5" id="KW-1185">Reference proteome</keyword>
<dbReference type="PANTHER" id="PTHR43877:SF2">
    <property type="entry name" value="AMINOALKYLPHOSPHONATE N-ACETYLTRANSFERASE-RELATED"/>
    <property type="match status" value="1"/>
</dbReference>
<dbReference type="InterPro" id="IPR000182">
    <property type="entry name" value="GNAT_dom"/>
</dbReference>
<evidence type="ECO:0000259" key="3">
    <source>
        <dbReference type="PROSITE" id="PS51186"/>
    </source>
</evidence>
<reference evidence="4 5" key="1">
    <citation type="submission" date="2023-06" db="EMBL/GenBank/DDBJ databases">
        <title>Sporosarcina sp. nov., isolated from Korean traditional fermented seafood 'Jeotgal'.</title>
        <authorList>
            <person name="Yang A.I."/>
            <person name="Shin N.-R."/>
        </authorList>
    </citation>
    <scope>NUCLEOTIDE SEQUENCE [LARGE SCALE GENOMIC DNA]</scope>
    <source>
        <strain evidence="4 5">KCTC43456</strain>
    </source>
</reference>
<dbReference type="PROSITE" id="PS51186">
    <property type="entry name" value="GNAT"/>
    <property type="match status" value="1"/>
</dbReference>